<dbReference type="Ensembl" id="ENSSSCT00015053248.1">
    <property type="protein sequence ID" value="ENSSSCP00015021341.1"/>
    <property type="gene ID" value="ENSSSCG00015039795.1"/>
</dbReference>
<comment type="subcellular location">
    <subcellularLocation>
        <location evidence="1">Mitochondrion inner membrane</location>
        <topology evidence="1">Single-pass membrane protein</topology>
    </subcellularLocation>
</comment>
<evidence type="ECO:0000256" key="15">
    <source>
        <dbReference type="ARBA" id="ARBA00032201"/>
    </source>
</evidence>
<accession>A0A8D0NNT2</accession>
<reference evidence="20" key="1">
    <citation type="submission" date="2025-05" db="UniProtKB">
        <authorList>
            <consortium name="Ensembl"/>
        </authorList>
    </citation>
    <scope>IDENTIFICATION</scope>
</reference>
<organism evidence="20 21">
    <name type="scientific">Sus scrofa</name>
    <name type="common">Pig</name>
    <dbReference type="NCBI Taxonomy" id="9823"/>
    <lineage>
        <taxon>Eukaryota</taxon>
        <taxon>Metazoa</taxon>
        <taxon>Chordata</taxon>
        <taxon>Craniata</taxon>
        <taxon>Vertebrata</taxon>
        <taxon>Euteleostomi</taxon>
        <taxon>Mammalia</taxon>
        <taxon>Eutheria</taxon>
        <taxon>Laurasiatheria</taxon>
        <taxon>Artiodactyla</taxon>
        <taxon>Suina</taxon>
        <taxon>Suidae</taxon>
        <taxon>Sus</taxon>
    </lineage>
</organism>
<evidence type="ECO:0000256" key="9">
    <source>
        <dbReference type="ARBA" id="ARBA00022989"/>
    </source>
</evidence>
<sequence length="180" mass="19823">DALSSLSSLGVLPASFLLTTIPTSSPRRSLKAGPRSLPSRDLSPFSQGGLATPASSQSRPASREPLLRGPRAHAPYPAALARHGQADSQDSKMASVVPLKDRRLLEVKLGELPSWILMRDFTPSGIAGAFQRGYYRYYNKYVNVKKGSVAGLSMVLAAYVVFNYCRSYKELKHERLRKYH</sequence>
<keyword evidence="6" id="KW-0812">Transmembrane</keyword>
<evidence type="ECO:0000256" key="14">
    <source>
        <dbReference type="ARBA" id="ARBA00023310"/>
    </source>
</evidence>
<evidence type="ECO:0000256" key="11">
    <source>
        <dbReference type="ARBA" id="ARBA00023065"/>
    </source>
</evidence>
<evidence type="ECO:0000313" key="21">
    <source>
        <dbReference type="Proteomes" id="UP000694726"/>
    </source>
</evidence>
<dbReference type="PANTHER" id="PTHR13080:SF16">
    <property type="entry name" value="ATP SYNTHASE SUBUNIT F, MITOCHONDRIAL"/>
    <property type="match status" value="1"/>
</dbReference>
<dbReference type="Proteomes" id="UP000694726">
    <property type="component" value="Unplaced"/>
</dbReference>
<evidence type="ECO:0000256" key="7">
    <source>
        <dbReference type="ARBA" id="ARBA00022781"/>
    </source>
</evidence>
<dbReference type="GO" id="GO:0045259">
    <property type="term" value="C:proton-transporting ATP synthase complex"/>
    <property type="evidence" value="ECO:0007669"/>
    <property type="project" value="UniProtKB-KW"/>
</dbReference>
<dbReference type="Ensembl" id="ENSSSCT00040074485.1">
    <property type="protein sequence ID" value="ENSSSCP00040031968.1"/>
    <property type="gene ID" value="ENSSSCG00040054916.1"/>
</dbReference>
<evidence type="ECO:0000256" key="8">
    <source>
        <dbReference type="ARBA" id="ARBA00022792"/>
    </source>
</evidence>
<keyword evidence="11" id="KW-0406">Ion transport</keyword>
<keyword evidence="14" id="KW-0066">ATP synthesis</keyword>
<evidence type="ECO:0000256" key="10">
    <source>
        <dbReference type="ARBA" id="ARBA00022990"/>
    </source>
</evidence>
<evidence type="ECO:0000313" key="20">
    <source>
        <dbReference type="Ensembl" id="ENSSSCP00015021341.1"/>
    </source>
</evidence>
<keyword evidence="4" id="KW-0138">CF(0)</keyword>
<evidence type="ECO:0000256" key="1">
    <source>
        <dbReference type="ARBA" id="ARBA00004434"/>
    </source>
</evidence>
<comment type="subunit">
    <text evidence="17">Component of the ATP synthase complex composed at least of ATP5F1A/subunit alpha, ATP5F1B/subunit beta, ATP5MC1/subunit c (homooctomer), MT-ATP6/subunit a, MT-ATP8/subunit 8, ATP5ME/subunit e, ATP5MF/subunit f, ATP5MG/subunit g, ATP5MK/subunit k, ATP5MJ/subunit j, ATP5F1C/subunit gamma, ATP5F1D/subunit delta, ATP5F1E/subunit epsilon, ATP5PF/subunit F6, ATP5PB/subunit b, ATP5PD/subunit d, ATP5PO/subunit OSCP. ATP synthase complex consists of a soluble F(1) head domain (subunits alpha(3) and beta(3)) - the catalytic core - and a membrane F(0) domain - the membrane proton channel (subunits c, a, 8, e, f, g, k and j). These two domains are linked by a central stalk (subunits gamma, delta, and epsilon) rotating inside the F1 region and a stationary peripheral stalk (subunits F6, b, d, and OSCP).</text>
</comment>
<evidence type="ECO:0000256" key="12">
    <source>
        <dbReference type="ARBA" id="ARBA00023128"/>
    </source>
</evidence>
<dbReference type="Proteomes" id="UP000694723">
    <property type="component" value="Unplaced"/>
</dbReference>
<keyword evidence="8" id="KW-0999">Mitochondrion inner membrane</keyword>
<evidence type="ECO:0000256" key="3">
    <source>
        <dbReference type="ARBA" id="ARBA00022448"/>
    </source>
</evidence>
<name>A0A8D0NNT2_PIG</name>
<dbReference type="GO" id="GO:0005743">
    <property type="term" value="C:mitochondrial inner membrane"/>
    <property type="evidence" value="ECO:0007669"/>
    <property type="project" value="UniProtKB-SubCell"/>
</dbReference>
<evidence type="ECO:0000256" key="19">
    <source>
        <dbReference type="SAM" id="MobiDB-lite"/>
    </source>
</evidence>
<evidence type="ECO:0000256" key="6">
    <source>
        <dbReference type="ARBA" id="ARBA00022692"/>
    </source>
</evidence>
<dbReference type="PANTHER" id="PTHR13080">
    <property type="entry name" value="ATP SYNTHASE F CHAIN, MITOCHONDRIAL-RELATED"/>
    <property type="match status" value="1"/>
</dbReference>
<comment type="function">
    <text evidence="16">Subunit f, of the mitochondrial membrane ATP synthase complex (F(1)F(0) ATP synthase or Complex V) that produces ATP from ADP in the presence of a proton gradient across the membrane which is generated by electron transport complexes of the respiratory chain. ATP synthase complex consist of a soluble F(1) head domain - the catalytic core - and a membrane F(1) domain - the membrane proton channel. These two domains are linked by a central stalk rotating inside the F(1) region and a stationary peripheral stalk. During catalysis, ATP synthesis in the catalytic domain of F(1) is coupled via a rotary mechanism of the central stalk subunits to proton translocation. In vivo, can only synthesize ATP although its ATP hydrolase activity can be activated artificially in vitro. Part of the complex F(0) domain.</text>
</comment>
<dbReference type="InterPro" id="IPR019344">
    <property type="entry name" value="F1F0-ATPsyn_F_prd"/>
</dbReference>
<evidence type="ECO:0000256" key="2">
    <source>
        <dbReference type="ARBA" id="ARBA00005895"/>
    </source>
</evidence>
<dbReference type="Proteomes" id="UP000694722">
    <property type="component" value="Unplaced"/>
</dbReference>
<dbReference type="Ensembl" id="ENSSSCT00060059311.1">
    <property type="protein sequence ID" value="ENSSSCP00060025414.1"/>
    <property type="gene ID" value="ENSSSCG00060043726.1"/>
</dbReference>
<dbReference type="Pfam" id="PF10206">
    <property type="entry name" value="WRW"/>
    <property type="match status" value="1"/>
</dbReference>
<keyword evidence="10" id="KW-0007">Acetylation</keyword>
<keyword evidence="13" id="KW-0472">Membrane</keyword>
<dbReference type="AlphaFoldDB" id="A0A8D0NNT2"/>
<keyword evidence="3" id="KW-0813">Transport</keyword>
<dbReference type="GO" id="GO:1902600">
    <property type="term" value="P:proton transmembrane transport"/>
    <property type="evidence" value="ECO:0007669"/>
    <property type="project" value="UniProtKB-KW"/>
</dbReference>
<comment type="similarity">
    <text evidence="2">Belongs to the ATPase F chain family.</text>
</comment>
<evidence type="ECO:0000256" key="17">
    <source>
        <dbReference type="ARBA" id="ARBA00064647"/>
    </source>
</evidence>
<evidence type="ECO:0000256" key="5">
    <source>
        <dbReference type="ARBA" id="ARBA00022553"/>
    </source>
</evidence>
<keyword evidence="7" id="KW-0375">Hydrogen ion transport</keyword>
<evidence type="ECO:0000256" key="16">
    <source>
        <dbReference type="ARBA" id="ARBA00054012"/>
    </source>
</evidence>
<keyword evidence="5" id="KW-0597">Phosphoprotein</keyword>
<keyword evidence="9" id="KW-1133">Transmembrane helix</keyword>
<protein>
    <recommendedName>
        <fullName evidence="18">ATP synthase F(0) complex subunit f, mitochondrial</fullName>
    </recommendedName>
    <alternativeName>
        <fullName evidence="15">ATP synthase membrane subunit f</fullName>
    </alternativeName>
</protein>
<evidence type="ECO:0000256" key="4">
    <source>
        <dbReference type="ARBA" id="ARBA00022547"/>
    </source>
</evidence>
<dbReference type="GO" id="GO:0006754">
    <property type="term" value="P:ATP biosynthetic process"/>
    <property type="evidence" value="ECO:0007669"/>
    <property type="project" value="UniProtKB-KW"/>
</dbReference>
<proteinExistence type="inferred from homology"/>
<feature type="region of interest" description="Disordered" evidence="19">
    <location>
        <begin position="23"/>
        <end position="69"/>
    </location>
</feature>
<evidence type="ECO:0000256" key="13">
    <source>
        <dbReference type="ARBA" id="ARBA00023136"/>
    </source>
</evidence>
<keyword evidence="12" id="KW-0496">Mitochondrion</keyword>
<evidence type="ECO:0000256" key="18">
    <source>
        <dbReference type="ARBA" id="ARBA00070733"/>
    </source>
</evidence>